<dbReference type="EMBL" id="KN716306">
    <property type="protein sequence ID" value="KJH47461.1"/>
    <property type="molecule type" value="Genomic_DNA"/>
</dbReference>
<evidence type="ECO:0000259" key="2">
    <source>
        <dbReference type="Pfam" id="PF07885"/>
    </source>
</evidence>
<feature type="transmembrane region" description="Helical" evidence="1">
    <location>
        <begin position="20"/>
        <end position="38"/>
    </location>
</feature>
<keyword evidence="1" id="KW-0812">Transmembrane</keyword>
<evidence type="ECO:0000313" key="3">
    <source>
        <dbReference type="EMBL" id="KJH47461.1"/>
    </source>
</evidence>
<gene>
    <name evidence="3" type="ORF">DICVIV_06448</name>
</gene>
<keyword evidence="1" id="KW-1133">Transmembrane helix</keyword>
<evidence type="ECO:0000256" key="1">
    <source>
        <dbReference type="SAM" id="Phobius"/>
    </source>
</evidence>
<dbReference type="OrthoDB" id="5842169at2759"/>
<keyword evidence="4" id="KW-1185">Reference proteome</keyword>
<sequence length="183" mass="20676">MAIMFGTSSQPHFTSEELRVYNVLAVYLMGTTTFIFIYDKVSGPPGTGINYFLSFYFSFISISTIGLGDVMPNNVTREKKKSDEAIGEDKPHNGSRIVEQQSILTWLENRLLKHEQNSHVVGVINESMKPHSIALVETSTPILQEDQQHDVTTRSVLSFIKSDAHLYDHHFGRINLTTRTDTI</sequence>
<dbReference type="AlphaFoldDB" id="A0A0D8XYM5"/>
<proteinExistence type="predicted"/>
<protein>
    <recommendedName>
        <fullName evidence="2">Potassium channel domain-containing protein</fullName>
    </recommendedName>
</protein>
<dbReference type="SUPFAM" id="SSF81324">
    <property type="entry name" value="Voltage-gated potassium channels"/>
    <property type="match status" value="1"/>
</dbReference>
<reference evidence="3 4" key="1">
    <citation type="submission" date="2013-11" db="EMBL/GenBank/DDBJ databases">
        <title>Draft genome of the bovine lungworm Dictyocaulus viviparus.</title>
        <authorList>
            <person name="Mitreva M."/>
        </authorList>
    </citation>
    <scope>NUCLEOTIDE SEQUENCE [LARGE SCALE GENOMIC DNA]</scope>
    <source>
        <strain evidence="3 4">HannoverDv2000</strain>
    </source>
</reference>
<dbReference type="InterPro" id="IPR013099">
    <property type="entry name" value="K_chnl_dom"/>
</dbReference>
<feature type="domain" description="Potassium channel" evidence="2">
    <location>
        <begin position="26"/>
        <end position="76"/>
    </location>
</feature>
<name>A0A0D8XYM5_DICVI</name>
<feature type="transmembrane region" description="Helical" evidence="1">
    <location>
        <begin position="50"/>
        <end position="71"/>
    </location>
</feature>
<keyword evidence="1" id="KW-0472">Membrane</keyword>
<dbReference type="Gene3D" id="1.10.287.70">
    <property type="match status" value="1"/>
</dbReference>
<organism evidence="3 4">
    <name type="scientific">Dictyocaulus viviparus</name>
    <name type="common">Bovine lungworm</name>
    <dbReference type="NCBI Taxonomy" id="29172"/>
    <lineage>
        <taxon>Eukaryota</taxon>
        <taxon>Metazoa</taxon>
        <taxon>Ecdysozoa</taxon>
        <taxon>Nematoda</taxon>
        <taxon>Chromadorea</taxon>
        <taxon>Rhabditida</taxon>
        <taxon>Rhabditina</taxon>
        <taxon>Rhabditomorpha</taxon>
        <taxon>Strongyloidea</taxon>
        <taxon>Metastrongylidae</taxon>
        <taxon>Dictyocaulus</taxon>
    </lineage>
</organism>
<evidence type="ECO:0000313" key="4">
    <source>
        <dbReference type="Proteomes" id="UP000053766"/>
    </source>
</evidence>
<dbReference type="Proteomes" id="UP000053766">
    <property type="component" value="Unassembled WGS sequence"/>
</dbReference>
<reference evidence="4" key="2">
    <citation type="journal article" date="2016" name="Sci. Rep.">
        <title>Dictyocaulus viviparus genome, variome and transcriptome elucidate lungworm biology and support future intervention.</title>
        <authorList>
            <person name="McNulty S.N."/>
            <person name="Strube C."/>
            <person name="Rosa B.A."/>
            <person name="Martin J.C."/>
            <person name="Tyagi R."/>
            <person name="Choi Y.J."/>
            <person name="Wang Q."/>
            <person name="Hallsworth Pepin K."/>
            <person name="Zhang X."/>
            <person name="Ozersky P."/>
            <person name="Wilson R.K."/>
            <person name="Sternberg P.W."/>
            <person name="Gasser R.B."/>
            <person name="Mitreva M."/>
        </authorList>
    </citation>
    <scope>NUCLEOTIDE SEQUENCE [LARGE SCALE GENOMIC DNA]</scope>
    <source>
        <strain evidence="4">HannoverDv2000</strain>
    </source>
</reference>
<accession>A0A0D8XYM5</accession>
<dbReference type="Pfam" id="PF07885">
    <property type="entry name" value="Ion_trans_2"/>
    <property type="match status" value="1"/>
</dbReference>